<evidence type="ECO:0000256" key="5">
    <source>
        <dbReference type="ARBA" id="ARBA00047686"/>
    </source>
</evidence>
<dbReference type="NCBIfam" id="TIGR00576">
    <property type="entry name" value="dut"/>
    <property type="match status" value="1"/>
</dbReference>
<dbReference type="RefSeq" id="WP_139296714.1">
    <property type="nucleotide sequence ID" value="NZ_FSRG01000003.1"/>
</dbReference>
<dbReference type="CDD" id="cd07557">
    <property type="entry name" value="trimeric_dUTPase"/>
    <property type="match status" value="1"/>
</dbReference>
<organism evidence="7 8">
    <name type="scientific">Halodesulfovibrio marinisediminis DSM 17456</name>
    <dbReference type="NCBI Taxonomy" id="1121457"/>
    <lineage>
        <taxon>Bacteria</taxon>
        <taxon>Pseudomonadati</taxon>
        <taxon>Thermodesulfobacteriota</taxon>
        <taxon>Desulfovibrionia</taxon>
        <taxon>Desulfovibrionales</taxon>
        <taxon>Desulfovibrionaceae</taxon>
        <taxon>Halodesulfovibrio</taxon>
    </lineage>
</organism>
<evidence type="ECO:0000259" key="6">
    <source>
        <dbReference type="Pfam" id="PF00692"/>
    </source>
</evidence>
<keyword evidence="3 7" id="KW-0378">Hydrolase</keyword>
<dbReference type="GO" id="GO:0046081">
    <property type="term" value="P:dUTP catabolic process"/>
    <property type="evidence" value="ECO:0007669"/>
    <property type="project" value="InterPro"/>
</dbReference>
<keyword evidence="4" id="KW-0546">Nucleotide metabolism</keyword>
<comment type="catalytic activity">
    <reaction evidence="5">
        <text>dUTP + H2O = dUMP + diphosphate + H(+)</text>
        <dbReference type="Rhea" id="RHEA:10248"/>
        <dbReference type="ChEBI" id="CHEBI:15377"/>
        <dbReference type="ChEBI" id="CHEBI:15378"/>
        <dbReference type="ChEBI" id="CHEBI:33019"/>
        <dbReference type="ChEBI" id="CHEBI:61555"/>
        <dbReference type="ChEBI" id="CHEBI:246422"/>
        <dbReference type="EC" id="3.6.1.23"/>
    </reaction>
</comment>
<dbReference type="InterPro" id="IPR036157">
    <property type="entry name" value="dUTPase-like_sf"/>
</dbReference>
<dbReference type="InterPro" id="IPR033704">
    <property type="entry name" value="dUTPase_trimeric"/>
</dbReference>
<dbReference type="NCBIfam" id="NF001862">
    <property type="entry name" value="PRK00601.1"/>
    <property type="match status" value="1"/>
</dbReference>
<dbReference type="Pfam" id="PF00692">
    <property type="entry name" value="dUTPase"/>
    <property type="match status" value="1"/>
</dbReference>
<dbReference type="SUPFAM" id="SSF51283">
    <property type="entry name" value="dUTPase-like"/>
    <property type="match status" value="1"/>
</dbReference>
<sequence>MGDQESLQNIMTLQLNVRFLRGSAAELYGAGAGAGADGACGLAYATPCSAGLDLRACFEQDNIMIPAGGRYAIPAGIAIDPQCNTVAGFIYSRSGLGTKKGLTVSQGVGVVDPDYRGEIFISLLNTSGEDRVITRGERVAQLVFQPFFRAQISVVDSLEETERGEGGFGHTGTM</sequence>
<proteinExistence type="inferred from homology"/>
<dbReference type="AlphaFoldDB" id="A0A1N6DHC6"/>
<dbReference type="InterPro" id="IPR029054">
    <property type="entry name" value="dUTPase-like"/>
</dbReference>
<dbReference type="GO" id="GO:0004170">
    <property type="term" value="F:dUTP diphosphatase activity"/>
    <property type="evidence" value="ECO:0007669"/>
    <property type="project" value="UniProtKB-EC"/>
</dbReference>
<dbReference type="PANTHER" id="PTHR11241">
    <property type="entry name" value="DEOXYURIDINE 5'-TRIPHOSPHATE NUCLEOTIDOHYDROLASE"/>
    <property type="match status" value="1"/>
</dbReference>
<reference evidence="8" key="1">
    <citation type="submission" date="2016-11" db="EMBL/GenBank/DDBJ databases">
        <authorList>
            <person name="Varghese N."/>
            <person name="Submissions S."/>
        </authorList>
    </citation>
    <scope>NUCLEOTIDE SEQUENCE [LARGE SCALE GENOMIC DNA]</scope>
    <source>
        <strain evidence="8">DSM 17456</strain>
    </source>
</reference>
<dbReference type="OrthoDB" id="9809956at2"/>
<name>A0A1N6DHC6_9BACT</name>
<evidence type="ECO:0000256" key="2">
    <source>
        <dbReference type="ARBA" id="ARBA00012379"/>
    </source>
</evidence>
<dbReference type="Gene3D" id="2.70.40.10">
    <property type="match status" value="1"/>
</dbReference>
<dbReference type="EC" id="3.6.1.23" evidence="2"/>
<dbReference type="Proteomes" id="UP000184694">
    <property type="component" value="Unassembled WGS sequence"/>
</dbReference>
<evidence type="ECO:0000256" key="3">
    <source>
        <dbReference type="ARBA" id="ARBA00022801"/>
    </source>
</evidence>
<evidence type="ECO:0000313" key="7">
    <source>
        <dbReference type="EMBL" id="SIN70127.1"/>
    </source>
</evidence>
<dbReference type="PANTHER" id="PTHR11241:SF0">
    <property type="entry name" value="DEOXYURIDINE 5'-TRIPHOSPHATE NUCLEOTIDOHYDROLASE"/>
    <property type="match status" value="1"/>
</dbReference>
<gene>
    <name evidence="7" type="ORF">SAMN02745161_0143</name>
</gene>
<dbReference type="GO" id="GO:0000287">
    <property type="term" value="F:magnesium ion binding"/>
    <property type="evidence" value="ECO:0007669"/>
    <property type="project" value="InterPro"/>
</dbReference>
<dbReference type="EMBL" id="FSRG01000003">
    <property type="protein sequence ID" value="SIN70127.1"/>
    <property type="molecule type" value="Genomic_DNA"/>
</dbReference>
<protein>
    <recommendedName>
        <fullName evidence="2">dUTP diphosphatase</fullName>
        <ecNumber evidence="2">3.6.1.23</ecNumber>
    </recommendedName>
</protein>
<keyword evidence="8" id="KW-1185">Reference proteome</keyword>
<evidence type="ECO:0000256" key="1">
    <source>
        <dbReference type="ARBA" id="ARBA00006581"/>
    </source>
</evidence>
<evidence type="ECO:0000313" key="8">
    <source>
        <dbReference type="Proteomes" id="UP000184694"/>
    </source>
</evidence>
<dbReference type="InterPro" id="IPR008181">
    <property type="entry name" value="dUTPase"/>
</dbReference>
<comment type="similarity">
    <text evidence="1">Belongs to the dUTPase family.</text>
</comment>
<feature type="domain" description="dUTPase-like" evidence="6">
    <location>
        <begin position="44"/>
        <end position="172"/>
    </location>
</feature>
<accession>A0A1N6DHC6</accession>
<dbReference type="GO" id="GO:0006226">
    <property type="term" value="P:dUMP biosynthetic process"/>
    <property type="evidence" value="ECO:0007669"/>
    <property type="project" value="InterPro"/>
</dbReference>
<evidence type="ECO:0000256" key="4">
    <source>
        <dbReference type="ARBA" id="ARBA00023080"/>
    </source>
</evidence>
<dbReference type="STRING" id="1121457.SAMN02745161_0143"/>